<protein>
    <recommendedName>
        <fullName evidence="3">Glyoxalase</fullName>
    </recommendedName>
</protein>
<proteinExistence type="predicted"/>
<dbReference type="RefSeq" id="WP_101915811.1">
    <property type="nucleotide sequence ID" value="NZ_JAJHTC010000008.1"/>
</dbReference>
<dbReference type="Proteomes" id="UP000490060">
    <property type="component" value="Unassembled WGS sequence"/>
</dbReference>
<sequence length="130" mass="15236">MDSNKISIRPVLNLSSEIPVEDFQNKTIRPILKLQHELLLQFFIFFCKSQKVDIVHIEKEKFNKAVNSITKKNINLKNQFLGLIIGQFTVGEFEFYKDNNTDINKRILMMIGQRIKDSQLEIKSFKTDSN</sequence>
<evidence type="ECO:0008006" key="3">
    <source>
        <dbReference type="Google" id="ProtNLM"/>
    </source>
</evidence>
<gene>
    <name evidence="1" type="ORF">TNO010_400175</name>
</gene>
<accession>A0A2I2MBU9</accession>
<dbReference type="EMBL" id="OENE01000035">
    <property type="protein sequence ID" value="SOU89597.1"/>
    <property type="molecule type" value="Genomic_DNA"/>
</dbReference>
<reference evidence="1 2" key="1">
    <citation type="submission" date="2017-11" db="EMBL/GenBank/DDBJ databases">
        <authorList>
            <person name="Duchaud E."/>
        </authorList>
    </citation>
    <scope>NUCLEOTIDE SEQUENCE [LARGE SCALE GENOMIC DNA]</scope>
    <source>
        <strain evidence="1 2">TNO010</strain>
    </source>
</reference>
<dbReference type="GeneID" id="79923941"/>
<dbReference type="AlphaFoldDB" id="A0A2I2MBU9"/>
<evidence type="ECO:0000313" key="1">
    <source>
        <dbReference type="EMBL" id="SOU89597.1"/>
    </source>
</evidence>
<organism evidence="1 2">
    <name type="scientific">Tenacibaculum finnmarkense genomovar ulcerans</name>
    <dbReference type="NCBI Taxonomy" id="2781388"/>
    <lineage>
        <taxon>Bacteria</taxon>
        <taxon>Pseudomonadati</taxon>
        <taxon>Bacteroidota</taxon>
        <taxon>Flavobacteriia</taxon>
        <taxon>Flavobacteriales</taxon>
        <taxon>Flavobacteriaceae</taxon>
        <taxon>Tenacibaculum</taxon>
        <taxon>Tenacibaculum finnmarkense</taxon>
    </lineage>
</organism>
<evidence type="ECO:0000313" key="2">
    <source>
        <dbReference type="Proteomes" id="UP000490060"/>
    </source>
</evidence>
<name>A0A2I2MBU9_9FLAO</name>